<keyword evidence="9" id="KW-0812">Transmembrane</keyword>
<dbReference type="GO" id="GO:0008270">
    <property type="term" value="F:zinc ion binding"/>
    <property type="evidence" value="ECO:0007669"/>
    <property type="project" value="TreeGrafter"/>
</dbReference>
<dbReference type="Pfam" id="PF10601">
    <property type="entry name" value="zf-LITAF-like"/>
    <property type="match status" value="1"/>
</dbReference>
<comment type="similarity">
    <text evidence="4">Belongs to the CDIP1/LITAF family.</text>
</comment>
<evidence type="ECO:0000256" key="3">
    <source>
        <dbReference type="ARBA" id="ARBA00004630"/>
    </source>
</evidence>
<dbReference type="PANTHER" id="PTHR23292:SF35">
    <property type="entry name" value="LITAF DOMAIN-CONTAINING PROTEIN"/>
    <property type="match status" value="1"/>
</dbReference>
<reference evidence="11" key="1">
    <citation type="submission" date="2025-08" db="UniProtKB">
        <authorList>
            <consortium name="Ensembl"/>
        </authorList>
    </citation>
    <scope>IDENTIFICATION</scope>
</reference>
<keyword evidence="9" id="KW-1133">Transmembrane helix</keyword>
<dbReference type="AlphaFoldDB" id="A0A8C2H152"/>
<dbReference type="PROSITE" id="PS51837">
    <property type="entry name" value="LITAF"/>
    <property type="match status" value="1"/>
</dbReference>
<feature type="coiled-coil region" evidence="8">
    <location>
        <begin position="47"/>
        <end position="77"/>
    </location>
</feature>
<organism evidence="11 12">
    <name type="scientific">Cyprinus carpio</name>
    <name type="common">Common carp</name>
    <dbReference type="NCBI Taxonomy" id="7962"/>
    <lineage>
        <taxon>Eukaryota</taxon>
        <taxon>Metazoa</taxon>
        <taxon>Chordata</taxon>
        <taxon>Craniata</taxon>
        <taxon>Vertebrata</taxon>
        <taxon>Euteleostomi</taxon>
        <taxon>Actinopterygii</taxon>
        <taxon>Neopterygii</taxon>
        <taxon>Teleostei</taxon>
        <taxon>Ostariophysi</taxon>
        <taxon>Cypriniformes</taxon>
        <taxon>Cyprinidae</taxon>
        <taxon>Cyprininae</taxon>
        <taxon>Cyprinus</taxon>
    </lineage>
</organism>
<keyword evidence="6" id="KW-0862">Zinc</keyword>
<evidence type="ECO:0000256" key="2">
    <source>
        <dbReference type="ARBA" id="ARBA00004414"/>
    </source>
</evidence>
<keyword evidence="7 9" id="KW-0472">Membrane</keyword>
<proteinExistence type="inferred from homology"/>
<dbReference type="InterPro" id="IPR037519">
    <property type="entry name" value="LITAF_fam"/>
</dbReference>
<dbReference type="InterPro" id="IPR006629">
    <property type="entry name" value="LITAF"/>
</dbReference>
<accession>A0A8C2H152</accession>
<dbReference type="GO" id="GO:0098560">
    <property type="term" value="C:cytoplasmic side of late endosome membrane"/>
    <property type="evidence" value="ECO:0007669"/>
    <property type="project" value="TreeGrafter"/>
</dbReference>
<evidence type="ECO:0000256" key="1">
    <source>
        <dbReference type="ARBA" id="ARBA00004125"/>
    </source>
</evidence>
<dbReference type="Ensembl" id="ENSCCRT00020012088.1">
    <property type="protein sequence ID" value="ENSCCRP00020010901.1"/>
    <property type="gene ID" value="ENSCCRG00020005543.1"/>
</dbReference>
<feature type="domain" description="LITAF" evidence="10">
    <location>
        <begin position="98"/>
        <end position="182"/>
    </location>
</feature>
<evidence type="ECO:0000259" key="10">
    <source>
        <dbReference type="PROSITE" id="PS51837"/>
    </source>
</evidence>
<dbReference type="Proteomes" id="UP000694701">
    <property type="component" value="Unplaced"/>
</dbReference>
<dbReference type="GO" id="GO:0098574">
    <property type="term" value="C:cytoplasmic side of lysosomal membrane"/>
    <property type="evidence" value="ECO:0007669"/>
    <property type="project" value="TreeGrafter"/>
</dbReference>
<protein>
    <recommendedName>
        <fullName evidence="10">LITAF domain-containing protein</fullName>
    </recommendedName>
</protein>
<evidence type="ECO:0000256" key="6">
    <source>
        <dbReference type="ARBA" id="ARBA00022833"/>
    </source>
</evidence>
<evidence type="ECO:0000256" key="9">
    <source>
        <dbReference type="SAM" id="Phobius"/>
    </source>
</evidence>
<dbReference type="SMART" id="SM00714">
    <property type="entry name" value="LITAF"/>
    <property type="match status" value="1"/>
</dbReference>
<evidence type="ECO:0000256" key="8">
    <source>
        <dbReference type="SAM" id="Coils"/>
    </source>
</evidence>
<evidence type="ECO:0000256" key="4">
    <source>
        <dbReference type="ARBA" id="ARBA00005975"/>
    </source>
</evidence>
<feature type="transmembrane region" description="Helical" evidence="9">
    <location>
        <begin position="136"/>
        <end position="160"/>
    </location>
</feature>
<keyword evidence="5" id="KW-0479">Metal-binding</keyword>
<sequence length="183" mass="20956">MSDAQLMNIFEELNRLSFRRQQLTDKRNMLALLIQFKRNNGQNEQHYSSETEELKEIDEQLKVLTQKKLELESLQERLGGSHLIETTVSSTYSPPSYPAPQVIVEIEELPRQSARTQCPFCHQYITTEVTTKAGSAVYIVCLISILFCCIAGCCVIPFCLDRCKDVVHKCPKCRSHIITCKKL</sequence>
<evidence type="ECO:0000313" key="12">
    <source>
        <dbReference type="Proteomes" id="UP000694701"/>
    </source>
</evidence>
<dbReference type="PANTHER" id="PTHR23292">
    <property type="entry name" value="LIPOPOLYSACCHARIDE-INDUCED TUMOR NECROSIS FACTOR-ALPHA FACTOR"/>
    <property type="match status" value="1"/>
</dbReference>
<comment type="subcellular location">
    <subcellularLocation>
        <location evidence="1">Endosome membrane</location>
        <topology evidence="1">Peripheral membrane protein</topology>
        <orientation evidence="1">Cytoplasmic side</orientation>
    </subcellularLocation>
    <subcellularLocation>
        <location evidence="2">Late endosome membrane</location>
    </subcellularLocation>
    <subcellularLocation>
        <location evidence="3">Lysosome membrane</location>
        <topology evidence="3">Peripheral membrane protein</topology>
        <orientation evidence="3">Cytoplasmic side</orientation>
    </subcellularLocation>
</comment>
<evidence type="ECO:0000256" key="5">
    <source>
        <dbReference type="ARBA" id="ARBA00022723"/>
    </source>
</evidence>
<evidence type="ECO:0000256" key="7">
    <source>
        <dbReference type="ARBA" id="ARBA00023136"/>
    </source>
</evidence>
<keyword evidence="8" id="KW-0175">Coiled coil</keyword>
<name>A0A8C2H152_CYPCA</name>
<dbReference type="GO" id="GO:0005634">
    <property type="term" value="C:nucleus"/>
    <property type="evidence" value="ECO:0007669"/>
    <property type="project" value="TreeGrafter"/>
</dbReference>
<evidence type="ECO:0000313" key="11">
    <source>
        <dbReference type="Ensembl" id="ENSCCRP00020010901.1"/>
    </source>
</evidence>